<dbReference type="OrthoDB" id="4424890at2"/>
<feature type="transmembrane region" description="Helical" evidence="1">
    <location>
        <begin position="86"/>
        <end position="108"/>
    </location>
</feature>
<feature type="transmembrane region" description="Helical" evidence="1">
    <location>
        <begin position="120"/>
        <end position="141"/>
    </location>
</feature>
<dbReference type="AlphaFoldDB" id="A0A1H8PZ37"/>
<dbReference type="RefSeq" id="WP_091743847.1">
    <property type="nucleotide sequence ID" value="NZ_FODY01000002.1"/>
</dbReference>
<evidence type="ECO:0000313" key="3">
    <source>
        <dbReference type="Proteomes" id="UP000198847"/>
    </source>
</evidence>
<evidence type="ECO:0000256" key="1">
    <source>
        <dbReference type="SAM" id="Phobius"/>
    </source>
</evidence>
<dbReference type="EMBL" id="FODY01000002">
    <property type="protein sequence ID" value="SEO47272.1"/>
    <property type="molecule type" value="Genomic_DNA"/>
</dbReference>
<accession>A0A1H8PZ37</accession>
<protein>
    <submittedName>
        <fullName evidence="2">Uncharacterized membrane protein YkvI</fullName>
    </submittedName>
</protein>
<feature type="transmembrane region" description="Helical" evidence="1">
    <location>
        <begin position="42"/>
        <end position="65"/>
    </location>
</feature>
<proteinExistence type="predicted"/>
<organism evidence="2 3">
    <name type="scientific">Propionispora vibrioides</name>
    <dbReference type="NCBI Taxonomy" id="112903"/>
    <lineage>
        <taxon>Bacteria</taxon>
        <taxon>Bacillati</taxon>
        <taxon>Bacillota</taxon>
        <taxon>Negativicutes</taxon>
        <taxon>Selenomonadales</taxon>
        <taxon>Sporomusaceae</taxon>
        <taxon>Propionispora</taxon>
    </lineage>
</organism>
<feature type="transmembrane region" description="Helical" evidence="1">
    <location>
        <begin position="266"/>
        <end position="290"/>
    </location>
</feature>
<feature type="transmembrane region" description="Helical" evidence="1">
    <location>
        <begin position="327"/>
        <end position="348"/>
    </location>
</feature>
<dbReference type="Proteomes" id="UP000198847">
    <property type="component" value="Unassembled WGS sequence"/>
</dbReference>
<keyword evidence="1" id="KW-0812">Transmembrane</keyword>
<dbReference type="STRING" id="112903.SAMN04490178_102133"/>
<dbReference type="PANTHER" id="PTHR37814:SF1">
    <property type="entry name" value="MEMBRANE PROTEIN"/>
    <property type="match status" value="1"/>
</dbReference>
<keyword evidence="1" id="KW-1133">Transmembrane helix</keyword>
<feature type="transmembrane region" description="Helical" evidence="1">
    <location>
        <begin position="189"/>
        <end position="210"/>
    </location>
</feature>
<keyword evidence="3" id="KW-1185">Reference proteome</keyword>
<feature type="transmembrane region" description="Helical" evidence="1">
    <location>
        <begin position="148"/>
        <end position="169"/>
    </location>
</feature>
<evidence type="ECO:0000313" key="2">
    <source>
        <dbReference type="EMBL" id="SEO47272.1"/>
    </source>
</evidence>
<feature type="transmembrane region" description="Helical" evidence="1">
    <location>
        <begin position="222"/>
        <end position="246"/>
    </location>
</feature>
<feature type="transmembrane region" description="Helical" evidence="1">
    <location>
        <begin position="302"/>
        <end position="321"/>
    </location>
</feature>
<sequence length="351" mass="38135">MHFKKVLAVFKIAAAYAGTIIGAGFASGQELLQFFVVYGATGLWGILLAGILFSLLGYCILELGYRLRATGYHQVLYHVCGQKIAVFFDIIIAVFLFSVLTIMLAGAGTMCEDVFALPRFLGLTAMALLAFGTAVCGIRGITFINMCMLPLLALSTLSVGLYSIIYHGITADLLAYSIPVSTYDQPHWILSSVLYVSYNLIMGSTVLAPLGPFIPTRQLRFWGSLTGGFFITLLAGFVAFIVMLHYPDILSYEIPMLQISSTQPSINSIAYACMFLTAMYTTAATTLYACADKLRVTSGLGLGKAGILIAAASLYLSQFGFSTLISFVFPLVGYLSLYFMFRLCYIGFLSK</sequence>
<dbReference type="PANTHER" id="PTHR37814">
    <property type="entry name" value="CONSERVED MEMBRANE PROTEIN"/>
    <property type="match status" value="1"/>
</dbReference>
<keyword evidence="1" id="KW-0472">Membrane</keyword>
<gene>
    <name evidence="2" type="ORF">SAMN04490178_102133</name>
</gene>
<name>A0A1H8PZ37_9FIRM</name>
<dbReference type="InterPro" id="IPR038728">
    <property type="entry name" value="YkvI-like"/>
</dbReference>
<reference evidence="2 3" key="1">
    <citation type="submission" date="2016-10" db="EMBL/GenBank/DDBJ databases">
        <authorList>
            <person name="de Groot N.N."/>
        </authorList>
    </citation>
    <scope>NUCLEOTIDE SEQUENCE [LARGE SCALE GENOMIC DNA]</scope>
    <source>
        <strain evidence="2 3">DSM 13305</strain>
    </source>
</reference>